<evidence type="ECO:0000313" key="4">
    <source>
        <dbReference type="Proteomes" id="UP000318937"/>
    </source>
</evidence>
<reference evidence="3 4" key="1">
    <citation type="submission" date="2019-05" db="EMBL/GenBank/DDBJ databases">
        <title>Psychrobacillus vulpis sp. nov., a new species isolated from feces of a red fox that inhabits in The Tablas de Daimiel Natural Park, Albacete, Spain.</title>
        <authorList>
            <person name="Rodriguez M."/>
            <person name="Reina J.C."/>
            <person name="Bejar V."/>
            <person name="Llamas I."/>
        </authorList>
    </citation>
    <scope>NUCLEOTIDE SEQUENCE [LARGE SCALE GENOMIC DNA]</scope>
    <source>
        <strain evidence="3 4">NHI-2</strain>
    </source>
</reference>
<proteinExistence type="predicted"/>
<dbReference type="EMBL" id="VDGG01000048">
    <property type="protein sequence ID" value="TQR08023.1"/>
    <property type="molecule type" value="Genomic_DNA"/>
</dbReference>
<name>A0A544SS53_9BACI</name>
<accession>A0A544SS53</accession>
<evidence type="ECO:0000256" key="1">
    <source>
        <dbReference type="SAM" id="MobiDB-lite"/>
    </source>
</evidence>
<feature type="transmembrane region" description="Helical" evidence="2">
    <location>
        <begin position="57"/>
        <end position="77"/>
    </location>
</feature>
<dbReference type="OrthoDB" id="2965336at2"/>
<dbReference type="AlphaFoldDB" id="A0A544SS53"/>
<sequence length="419" mass="47235">MSDRKKEQQSVDELLQNMPKFTDHRSKEEVYNRVKTEIDAQVKQEKRKIIAVSFSKWMPIIVSVAAIVLLTFLVSSYTNQEESTMSKDSAYDNTAPKENMRSMEKTEESASVMEEETKADQANEMTTMTAIGDFNIELIPLHKTTAVYKDSLNGGTAFHFSLIENALTVPITIIVSKERIEADFPGMTPTSLQLYERYAGRIDEEALGFMEYHPYKGHFGVEGKLLKHYLPKDHGYDMASGTTTTYGQSLNEIFTDFDTILPVNEDGTLLEWDQAGELNEPRKLPGLLGHYNYYFYHANNGENYLSPSFGDSYDSLSEALLAMKDVGNDFYTSVIPSNVSFAYTEQDGVAVIRFDETLDLETLDPFTATRLLEAFALTAASFGTEVKLENVVQQQWAEFDLMKPLPVPVGPNGFIMNDE</sequence>
<dbReference type="RefSeq" id="WP_142608637.1">
    <property type="nucleotide sequence ID" value="NZ_VDGG01000048.1"/>
</dbReference>
<organism evidence="3 4">
    <name type="scientific">Psychrobacillus soli</name>
    <dbReference type="NCBI Taxonomy" id="1543965"/>
    <lineage>
        <taxon>Bacteria</taxon>
        <taxon>Bacillati</taxon>
        <taxon>Bacillota</taxon>
        <taxon>Bacilli</taxon>
        <taxon>Bacillales</taxon>
        <taxon>Bacillaceae</taxon>
        <taxon>Psychrobacillus</taxon>
    </lineage>
</organism>
<dbReference type="Proteomes" id="UP000318937">
    <property type="component" value="Unassembled WGS sequence"/>
</dbReference>
<keyword evidence="2" id="KW-0812">Transmembrane</keyword>
<feature type="compositionally biased region" description="Basic and acidic residues" evidence="1">
    <location>
        <begin position="98"/>
        <end position="108"/>
    </location>
</feature>
<gene>
    <name evidence="3" type="ORF">FG383_17225</name>
</gene>
<protein>
    <submittedName>
        <fullName evidence="3">Uncharacterized protein</fullName>
    </submittedName>
</protein>
<feature type="region of interest" description="Disordered" evidence="1">
    <location>
        <begin position="83"/>
        <end position="111"/>
    </location>
</feature>
<comment type="caution">
    <text evidence="3">The sequence shown here is derived from an EMBL/GenBank/DDBJ whole genome shotgun (WGS) entry which is preliminary data.</text>
</comment>
<keyword evidence="2" id="KW-0472">Membrane</keyword>
<evidence type="ECO:0000313" key="3">
    <source>
        <dbReference type="EMBL" id="TQR08023.1"/>
    </source>
</evidence>
<keyword evidence="2" id="KW-1133">Transmembrane helix</keyword>
<evidence type="ECO:0000256" key="2">
    <source>
        <dbReference type="SAM" id="Phobius"/>
    </source>
</evidence>
<keyword evidence="4" id="KW-1185">Reference proteome</keyword>